<dbReference type="InParanoid" id="A0A674DAA5"/>
<accession>A0A674DAA5</accession>
<sequence length="508" mass="56686">MERREVPRLMRYYTITTGNTMDSHIQFMRQFGGGFTEVMSPEQSDVIMAFCPIVSRAGTDIEAALQQIPDGKDVILVVLHHVFNPDCTVPDSSRLVTRSDVILTVDCLFHESKGGLLNCPRNKAAVGNILNRLNMKPKVIDVVMDIPDLRNRPHQFLGRMSGMVRFFIFVVGNTLGAHVDLTRHLVIRGGCTEVMSQEESDVIMAFCPIVSRAGTDIEAALQQIPDGKPVILVVLHHTFNPDYTVPDSSRLVTRSDVILTVDCLFHESKGLLECHHNEAAVTEIVNIIPPMNDWEIIEHSEASEALEHKNLEQDSPKEPRIALLVIVAGNTLGSHEGITLQLTTTSTVTEVKSPEESDFIMVFCPIVSRAGTDIEAALQQIPVGKPVILVVLHHTFNPDYTVPDSSRLVTRDDVILTVDCLFHESQGLLECHRNEAAVKEILKKLNIHPEIAVSSFDPRIIWQFSAVYQLFKSFLTSCWQMVGWPEWLSLPSTTATVEVPVCDHEVQH</sequence>
<dbReference type="Ensembl" id="ENSSTUT00000098975.1">
    <property type="protein sequence ID" value="ENSSTUP00000092825.1"/>
    <property type="gene ID" value="ENSSTUG00000040934.1"/>
</dbReference>
<dbReference type="PANTHER" id="PTHR34488">
    <property type="entry name" value="SI:CH211-245H14.1-RELATED"/>
    <property type="match status" value="1"/>
</dbReference>
<organism evidence="1 2">
    <name type="scientific">Salmo trutta</name>
    <name type="common">Brown trout</name>
    <dbReference type="NCBI Taxonomy" id="8032"/>
    <lineage>
        <taxon>Eukaryota</taxon>
        <taxon>Metazoa</taxon>
        <taxon>Chordata</taxon>
        <taxon>Craniata</taxon>
        <taxon>Vertebrata</taxon>
        <taxon>Euteleostomi</taxon>
        <taxon>Actinopterygii</taxon>
        <taxon>Neopterygii</taxon>
        <taxon>Teleostei</taxon>
        <taxon>Protacanthopterygii</taxon>
        <taxon>Salmoniformes</taxon>
        <taxon>Salmonidae</taxon>
        <taxon>Salmoninae</taxon>
        <taxon>Salmo</taxon>
    </lineage>
</organism>
<dbReference type="PANTHER" id="PTHR34488:SF1">
    <property type="entry name" value="SI:CH211-245H14.1-RELATED"/>
    <property type="match status" value="1"/>
</dbReference>
<reference evidence="1" key="2">
    <citation type="submission" date="2025-09" db="UniProtKB">
        <authorList>
            <consortium name="Ensembl"/>
        </authorList>
    </citation>
    <scope>IDENTIFICATION</scope>
</reference>
<name>A0A674DAA5_SALTR</name>
<protein>
    <submittedName>
        <fullName evidence="1">Uncharacterized LOC115174763</fullName>
    </submittedName>
</protein>
<proteinExistence type="predicted"/>
<keyword evidence="2" id="KW-1185">Reference proteome</keyword>
<dbReference type="GeneTree" id="ENSGT00940000164220"/>
<evidence type="ECO:0000313" key="1">
    <source>
        <dbReference type="Ensembl" id="ENSSTUP00000092825.1"/>
    </source>
</evidence>
<evidence type="ECO:0000313" key="2">
    <source>
        <dbReference type="Proteomes" id="UP000472277"/>
    </source>
</evidence>
<gene>
    <name evidence="1" type="primary">LOC115174765</name>
</gene>
<dbReference type="AlphaFoldDB" id="A0A674DAA5"/>
<dbReference type="Proteomes" id="UP000472277">
    <property type="component" value="Chromosome 35"/>
</dbReference>
<reference evidence="1" key="1">
    <citation type="submission" date="2025-08" db="UniProtKB">
        <authorList>
            <consortium name="Ensembl"/>
        </authorList>
    </citation>
    <scope>IDENTIFICATION</scope>
</reference>